<dbReference type="Pfam" id="PF13385">
    <property type="entry name" value="Laminin_G_3"/>
    <property type="match status" value="1"/>
</dbReference>
<dbReference type="RefSeq" id="WP_133576180.1">
    <property type="nucleotide sequence ID" value="NZ_SNYC01000004.1"/>
</dbReference>
<dbReference type="InterPro" id="IPR006558">
    <property type="entry name" value="LamG-like"/>
</dbReference>
<dbReference type="GO" id="GO:0004553">
    <property type="term" value="F:hydrolase activity, hydrolyzing O-glycosyl compounds"/>
    <property type="evidence" value="ECO:0007669"/>
    <property type="project" value="UniProtKB-ARBA"/>
</dbReference>
<evidence type="ECO:0000313" key="4">
    <source>
        <dbReference type="EMBL" id="TDQ10148.1"/>
    </source>
</evidence>
<sequence length="1070" mass="118132">MKNPTSSLLFTLLIFFYQPQESNAQDWMTGYSFRKKITINKSKITPHELQSGPSDLEDFPIRIQIEDVNLIHIPGSFSNKITNPQGLDVSFALTTAAKVPVNFQLEHYDPAKGILICWIKIKSLSADGTPAAPTSLFLYYGSLILHDPDDPSALNTWNAGYSAIWHLNRNTGPLMSKNVRSNLQEQNAMGNTGMNEQNYAAAKLGAGIHLNGQSEFLYAHAPASNDFTISAWIKPDSIGMEQIIICNDSALNGGYQLKIMKDGKLALQISNVGSGSIHSISSTSSLSAGTWYLAAMTLMGTGLSIFINGEIEAGRNNINYQPGPGGSIRIGCGKQNTSYFKGIIDEVRVQNIARGTEWIKTEYVNQNLPAETFSSGLEEYNAQEFSIFTGLTSNWDLKYNWKGDKLPVSGSSVIISSGKTVNYTGSSLILNRLILEPGAHLILKNNLEVTNTTEIGENASLKLDNAIQIKFHSDVLNNGSLSLNQTTGTIIFSGNNITQHLSGTGKVKVHRVELIQSAPDHELILNSTLEITGFLQLIKGSLVTNNHLTLLATATTSAALLPIEHLSEVHITSNINVQTYVSGNYGNPAQSRGWRLMASPVYHTSGGNEYSYNILSLKNSMFITGLSGLVNGFDRSPKNGATIYTHDQSLPGTLSGKYIPIATIHSSIPLGKGIYVFSRGSRYEDNAYLNQIESPSSLNPQGYTITHSGRVYTGNLTVELSNRNTAADGDGFNLLGNPYPCALEWGKLDKVNISPFIWQYDPLNKAYRVSEGTEVLIPSGSAFFVKVTGGNAKGTLTFTEQSKYTSVNTAINQLLSIPSKSASSNIPYQLDQYPVREAWFKLILSRKNVSQEYKIFFKQGGSDEITDQDALKIGEGYVSISGLHNTKKLAVDERAMLTEKKEVIFEIKGWETGTYTLELNGFENFNPWATVQLIDHYLKIRKRIQASADSYTFKIDTNRIESQGISRFSILFEPVKTEEIKPEMSSVLLYPNPFKDKLYLERTLKTWSATGNTILAIYDLNGRMRIQQSLSPEISKVEINGHELEKGLYLIRIFNSKTPKTFKSFKMIKE</sequence>
<dbReference type="GO" id="GO:0005975">
    <property type="term" value="P:carbohydrate metabolic process"/>
    <property type="evidence" value="ECO:0007669"/>
    <property type="project" value="UniProtKB-ARBA"/>
</dbReference>
<dbReference type="NCBIfam" id="TIGR04183">
    <property type="entry name" value="Por_Secre_tail"/>
    <property type="match status" value="1"/>
</dbReference>
<dbReference type="Proteomes" id="UP000295620">
    <property type="component" value="Unassembled WGS sequence"/>
</dbReference>
<dbReference type="OrthoDB" id="101122at2"/>
<keyword evidence="1" id="KW-0732">Signal</keyword>
<dbReference type="EMBL" id="SNYC01000004">
    <property type="protein sequence ID" value="TDQ10148.1"/>
    <property type="molecule type" value="Genomic_DNA"/>
</dbReference>
<dbReference type="InterPro" id="IPR026444">
    <property type="entry name" value="Secre_tail"/>
</dbReference>
<proteinExistence type="predicted"/>
<evidence type="ECO:0000259" key="3">
    <source>
        <dbReference type="SMART" id="SM00560"/>
    </source>
</evidence>
<keyword evidence="5" id="KW-1185">Reference proteome</keyword>
<dbReference type="AlphaFoldDB" id="A0A4R6SW43"/>
<feature type="domain" description="LamG-like jellyroll fold" evidence="3">
    <location>
        <begin position="225"/>
        <end position="357"/>
    </location>
</feature>
<dbReference type="Pfam" id="PF18962">
    <property type="entry name" value="Por_Secre_tail"/>
    <property type="match status" value="1"/>
</dbReference>
<comment type="caution">
    <text evidence="4">The sequence shown here is derived from an EMBL/GenBank/DDBJ whole genome shotgun (WGS) entry which is preliminary data.</text>
</comment>
<evidence type="ECO:0000256" key="2">
    <source>
        <dbReference type="ARBA" id="ARBA00023157"/>
    </source>
</evidence>
<protein>
    <submittedName>
        <fullName evidence="4">Putative secreted protein (Por secretion system target)</fullName>
    </submittedName>
</protein>
<evidence type="ECO:0000313" key="5">
    <source>
        <dbReference type="Proteomes" id="UP000295620"/>
    </source>
</evidence>
<keyword evidence="2" id="KW-1015">Disulfide bond</keyword>
<accession>A0A4R6SW43</accession>
<dbReference type="SMART" id="SM00560">
    <property type="entry name" value="LamGL"/>
    <property type="match status" value="1"/>
</dbReference>
<reference evidence="4 5" key="1">
    <citation type="submission" date="2019-03" db="EMBL/GenBank/DDBJ databases">
        <title>Genomic Encyclopedia of Archaeal and Bacterial Type Strains, Phase II (KMG-II): from individual species to whole genera.</title>
        <authorList>
            <person name="Goeker M."/>
        </authorList>
    </citation>
    <scope>NUCLEOTIDE SEQUENCE [LARGE SCALE GENOMIC DNA]</scope>
    <source>
        <strain evidence="4 5">DSM 19035</strain>
    </source>
</reference>
<organism evidence="4 5">
    <name type="scientific">Pedobacter metabolipauper</name>
    <dbReference type="NCBI Taxonomy" id="425513"/>
    <lineage>
        <taxon>Bacteria</taxon>
        <taxon>Pseudomonadati</taxon>
        <taxon>Bacteroidota</taxon>
        <taxon>Sphingobacteriia</taxon>
        <taxon>Sphingobacteriales</taxon>
        <taxon>Sphingobacteriaceae</taxon>
        <taxon>Pedobacter</taxon>
    </lineage>
</organism>
<dbReference type="InterPro" id="IPR013320">
    <property type="entry name" value="ConA-like_dom_sf"/>
</dbReference>
<evidence type="ECO:0000256" key="1">
    <source>
        <dbReference type="ARBA" id="ARBA00022729"/>
    </source>
</evidence>
<name>A0A4R6SW43_9SPHI</name>
<dbReference type="Gene3D" id="2.60.120.200">
    <property type="match status" value="1"/>
</dbReference>
<gene>
    <name evidence="4" type="ORF">ATK78_2313</name>
</gene>
<dbReference type="SUPFAM" id="SSF49899">
    <property type="entry name" value="Concanavalin A-like lectins/glucanases"/>
    <property type="match status" value="1"/>
</dbReference>